<proteinExistence type="inferred from homology"/>
<evidence type="ECO:0000256" key="2">
    <source>
        <dbReference type="ARBA" id="ARBA00008061"/>
    </source>
</evidence>
<dbReference type="GO" id="GO:0005975">
    <property type="term" value="P:carbohydrate metabolic process"/>
    <property type="evidence" value="ECO:0007669"/>
    <property type="project" value="InterPro"/>
</dbReference>
<gene>
    <name evidence="7" type="ORF">BEMITA_LOCUS3106</name>
</gene>
<dbReference type="InterPro" id="IPR045857">
    <property type="entry name" value="O16G_dom_2"/>
</dbReference>
<dbReference type="AlphaFoldDB" id="A0A9P0A5A4"/>
<keyword evidence="4" id="KW-0325">Glycoprotein</keyword>
<comment type="catalytic activity">
    <reaction evidence="1">
        <text>Hydrolysis of terminal, non-reducing (1-&gt;4)-linked alpha-D-glucose residues with release of alpha-D-glucose.</text>
        <dbReference type="EC" id="3.2.1.20"/>
    </reaction>
</comment>
<dbReference type="EC" id="3.2.1.20" evidence="3"/>
<dbReference type="FunFam" id="3.90.400.10:FF:000001">
    <property type="entry name" value="Maltase A3, isoform A"/>
    <property type="match status" value="1"/>
</dbReference>
<dbReference type="PANTHER" id="PTHR10357:SF179">
    <property type="entry name" value="NEUTRAL AND BASIC AMINO ACID TRANSPORT PROTEIN RBAT"/>
    <property type="match status" value="1"/>
</dbReference>
<evidence type="ECO:0000313" key="7">
    <source>
        <dbReference type="EMBL" id="CAH0383675.1"/>
    </source>
</evidence>
<dbReference type="Proteomes" id="UP001152759">
    <property type="component" value="Chromosome 10"/>
</dbReference>
<keyword evidence="8" id="KW-1185">Reference proteome</keyword>
<organism evidence="7 8">
    <name type="scientific">Bemisia tabaci</name>
    <name type="common">Sweetpotato whitefly</name>
    <name type="synonym">Aleurodes tabaci</name>
    <dbReference type="NCBI Taxonomy" id="7038"/>
    <lineage>
        <taxon>Eukaryota</taxon>
        <taxon>Metazoa</taxon>
        <taxon>Ecdysozoa</taxon>
        <taxon>Arthropoda</taxon>
        <taxon>Hexapoda</taxon>
        <taxon>Insecta</taxon>
        <taxon>Pterygota</taxon>
        <taxon>Neoptera</taxon>
        <taxon>Paraneoptera</taxon>
        <taxon>Hemiptera</taxon>
        <taxon>Sternorrhyncha</taxon>
        <taxon>Aleyrodoidea</taxon>
        <taxon>Aleyrodidae</taxon>
        <taxon>Aleyrodinae</taxon>
        <taxon>Bemisia</taxon>
    </lineage>
</organism>
<dbReference type="Gene3D" id="3.90.400.10">
    <property type="entry name" value="Oligo-1,6-glucosidase, Domain 2"/>
    <property type="match status" value="1"/>
</dbReference>
<feature type="domain" description="Glycosyl hydrolase family 13 catalytic" evidence="6">
    <location>
        <begin position="2"/>
        <end position="340"/>
    </location>
</feature>
<dbReference type="EMBL" id="OU963871">
    <property type="protein sequence ID" value="CAH0383675.1"/>
    <property type="molecule type" value="Genomic_DNA"/>
</dbReference>
<dbReference type="GO" id="GO:0004558">
    <property type="term" value="F:alpha-1,4-glucosidase activity"/>
    <property type="evidence" value="ECO:0007669"/>
    <property type="project" value="UniProtKB-EC"/>
</dbReference>
<evidence type="ECO:0000256" key="5">
    <source>
        <dbReference type="ARBA" id="ARBA00023295"/>
    </source>
</evidence>
<keyword evidence="5" id="KW-0326">Glycosidase</keyword>
<dbReference type="InterPro" id="IPR006047">
    <property type="entry name" value="GH13_cat_dom"/>
</dbReference>
<dbReference type="InterPro" id="IPR017853">
    <property type="entry name" value="GH"/>
</dbReference>
<dbReference type="PANTHER" id="PTHR10357">
    <property type="entry name" value="ALPHA-AMYLASE FAMILY MEMBER"/>
    <property type="match status" value="1"/>
</dbReference>
<reference evidence="7" key="1">
    <citation type="submission" date="2021-12" db="EMBL/GenBank/DDBJ databases">
        <authorList>
            <person name="King R."/>
        </authorList>
    </citation>
    <scope>NUCLEOTIDE SEQUENCE</scope>
</reference>
<dbReference type="SUPFAM" id="SSF51445">
    <property type="entry name" value="(Trans)glycosidases"/>
    <property type="match status" value="1"/>
</dbReference>
<dbReference type="SMART" id="SM00642">
    <property type="entry name" value="Aamy"/>
    <property type="match status" value="1"/>
</dbReference>
<keyword evidence="5" id="KW-0378">Hydrolase</keyword>
<dbReference type="Pfam" id="PF00128">
    <property type="entry name" value="Alpha-amylase"/>
    <property type="match status" value="1"/>
</dbReference>
<evidence type="ECO:0000256" key="4">
    <source>
        <dbReference type="ARBA" id="ARBA00023180"/>
    </source>
</evidence>
<protein>
    <recommendedName>
        <fullName evidence="3">alpha-glucosidase</fullName>
        <ecNumber evidence="3">3.2.1.20</ecNumber>
    </recommendedName>
</protein>
<sequence>MVDMGYDIISFREIDPIFGTMEDMKNLIREAHKMDLLVVMDFVVNHVSDQSEWFQRSVKREEPYTDYFIWHGGKEINETLKVEPNNWASFFSPSAWKWNENRKEYYFHQFSEHQPDLNLRNVKVRYEIEEVLRFWLDLGVDGFRVDAIAYLFEAAHLLDEPVINSHRDGFRWFALDHIYTVHQPENLDILHRWREILDGYAKLDNKTRLLSVEDVFSAKHLIPYFGNETFSMAHIPFYFTLVYQDHTANATKLDYIIHDFFDRVPKNHLPNMMLESHDYYRVSTRFGADAVDAFNMLRLLLPGSTCIYYGGEIGLEDSMIRNDQRTDFLNPQYDSRDKCRGPMPWDDTNNGGFTTNKKPWVPLSSKYWFC</sequence>
<dbReference type="Gene3D" id="3.20.20.80">
    <property type="entry name" value="Glycosidases"/>
    <property type="match status" value="1"/>
</dbReference>
<evidence type="ECO:0000259" key="6">
    <source>
        <dbReference type="SMART" id="SM00642"/>
    </source>
</evidence>
<evidence type="ECO:0000256" key="1">
    <source>
        <dbReference type="ARBA" id="ARBA00001657"/>
    </source>
</evidence>
<accession>A0A9P0A5A4</accession>
<comment type="similarity">
    <text evidence="2">Belongs to the glycosyl hydrolase 13 family.</text>
</comment>
<evidence type="ECO:0000256" key="3">
    <source>
        <dbReference type="ARBA" id="ARBA00012741"/>
    </source>
</evidence>
<evidence type="ECO:0000313" key="8">
    <source>
        <dbReference type="Proteomes" id="UP001152759"/>
    </source>
</evidence>
<name>A0A9P0A5A4_BEMTA</name>